<evidence type="ECO:0000256" key="1">
    <source>
        <dbReference type="PROSITE-ProRule" id="PRU00042"/>
    </source>
</evidence>
<feature type="region of interest" description="Disordered" evidence="2">
    <location>
        <begin position="361"/>
        <end position="393"/>
    </location>
</feature>
<dbReference type="SMART" id="SM00355">
    <property type="entry name" value="ZnF_C2H2"/>
    <property type="match status" value="2"/>
</dbReference>
<dbReference type="Proteomes" id="UP000887563">
    <property type="component" value="Unplaced"/>
</dbReference>
<keyword evidence="4" id="KW-1185">Reference proteome</keyword>
<protein>
    <submittedName>
        <fullName evidence="5">C2H2-type domain-containing protein</fullName>
    </submittedName>
</protein>
<dbReference type="PROSITE" id="PS00028">
    <property type="entry name" value="ZINC_FINGER_C2H2_1"/>
    <property type="match status" value="2"/>
</dbReference>
<reference evidence="5" key="1">
    <citation type="submission" date="2022-11" db="UniProtKB">
        <authorList>
            <consortium name="WormBaseParasite"/>
        </authorList>
    </citation>
    <scope>IDENTIFICATION</scope>
</reference>
<evidence type="ECO:0000256" key="2">
    <source>
        <dbReference type="SAM" id="MobiDB-lite"/>
    </source>
</evidence>
<keyword evidence="1" id="KW-0862">Zinc</keyword>
<proteinExistence type="predicted"/>
<dbReference type="InterPro" id="IPR036236">
    <property type="entry name" value="Znf_C2H2_sf"/>
</dbReference>
<name>A0A914N0Q5_MELIC</name>
<organism evidence="4 5">
    <name type="scientific">Meloidogyne incognita</name>
    <name type="common">Southern root-knot nematode worm</name>
    <name type="synonym">Oxyuris incognita</name>
    <dbReference type="NCBI Taxonomy" id="6306"/>
    <lineage>
        <taxon>Eukaryota</taxon>
        <taxon>Metazoa</taxon>
        <taxon>Ecdysozoa</taxon>
        <taxon>Nematoda</taxon>
        <taxon>Chromadorea</taxon>
        <taxon>Rhabditida</taxon>
        <taxon>Tylenchina</taxon>
        <taxon>Tylenchomorpha</taxon>
        <taxon>Tylenchoidea</taxon>
        <taxon>Meloidogynidae</taxon>
        <taxon>Meloidogyninae</taxon>
        <taxon>Meloidogyne</taxon>
        <taxon>Meloidogyne incognita group</taxon>
    </lineage>
</organism>
<evidence type="ECO:0000313" key="4">
    <source>
        <dbReference type="Proteomes" id="UP000887563"/>
    </source>
</evidence>
<evidence type="ECO:0000313" key="5">
    <source>
        <dbReference type="WBParaSite" id="Minc3s03098g32774"/>
    </source>
</evidence>
<dbReference type="GO" id="GO:0008270">
    <property type="term" value="F:zinc ion binding"/>
    <property type="evidence" value="ECO:0007669"/>
    <property type="project" value="UniProtKB-KW"/>
</dbReference>
<evidence type="ECO:0000259" key="3">
    <source>
        <dbReference type="PROSITE" id="PS50157"/>
    </source>
</evidence>
<feature type="compositionally biased region" description="Polar residues" evidence="2">
    <location>
        <begin position="373"/>
        <end position="391"/>
    </location>
</feature>
<dbReference type="SUPFAM" id="SSF57667">
    <property type="entry name" value="beta-beta-alpha zinc fingers"/>
    <property type="match status" value="1"/>
</dbReference>
<keyword evidence="1" id="KW-0863">Zinc-finger</keyword>
<dbReference type="InterPro" id="IPR013087">
    <property type="entry name" value="Znf_C2H2_type"/>
</dbReference>
<sequence>MSVLDLYFKEMAYGQKIVYEETLMQQQQYLCNNIIQQQHLVINNNNVFRPQQQQQNFQQNFQHSSFPNNIATNNNIHSFPTSNSAFSSLPPNNLFSTTSNKSQNFSQTQNYSSHFKQCPPPQPPTMFDPFTAAAANFMQHFTQNTNQQVQSTPSALFNTQHNNSLQFQPTREVLPMNFNNFVFSQFGADFSPSPSHVSLNSAGISAVDSSSSSGIPSSPDDSSCSLDAEILILKEFRKNKDDFQSKHGMGEWQSVNNKEIFPDEQKLLENLKEKTETRINQNTPITQPEQSCFSSSNSSNSQEQEIIIIEYDKNELDNTIEFIKEDKKEAEKEEEKRTIQNEIEIFPIDDVENLTENTKITEINEEKEEDNTSTSSLDFLCSSNNNDSSTPLEEEEEIEINKYEESIISSCDDSQINLDKKEDLINEEDINQSDQQNLHKLKNGKVPCRWVNCKEMFCDEDGLYDHLISAHIDTLTKWVLAEQREIEKQQKSGGIKRRRCGSFISIENTKERFRCQWRKCEQFPRRGDAQKKLDWLLNHLVVRHAPKSRPHKCLFEGCSLRFSKVGTLRDHIRCAHNDNNNKQNGKKLLEENNVKISCFEFRPLVHFPSVSDCIDSRTIDWARNEMLKTKNLKNQQQSTTFKTSKVRARILRERRRIVKTKEEENVKIKTEQVTNIVEKNIILPKRMTINETTFHLKNLFRRKCFAT</sequence>
<dbReference type="PROSITE" id="PS50157">
    <property type="entry name" value="ZINC_FINGER_C2H2_2"/>
    <property type="match status" value="1"/>
</dbReference>
<dbReference type="WBParaSite" id="Minc3s03098g32774">
    <property type="protein sequence ID" value="Minc3s03098g32774"/>
    <property type="gene ID" value="Minc3s03098g32774"/>
</dbReference>
<feature type="domain" description="C2H2-type" evidence="3">
    <location>
        <begin position="551"/>
        <end position="581"/>
    </location>
</feature>
<dbReference type="Gene3D" id="3.30.160.60">
    <property type="entry name" value="Classic Zinc Finger"/>
    <property type="match status" value="1"/>
</dbReference>
<accession>A0A914N0Q5</accession>
<keyword evidence="1" id="KW-0479">Metal-binding</keyword>
<dbReference type="AlphaFoldDB" id="A0A914N0Q5"/>